<sequence length="2259" mass="245135">MPISGDTRQALKLLERVQQQLQDSDEASLNTTVGEDLNTLINVLENPVFSSILTIQDSLQELKNQLHQHPSILPGDFDISTSTGELILNVSPDPSPLHNSDSYDLNSDLEQNYEFDQVPIEKVLATGNGDYQDTTPELDQPQLVPPDYTLSSIATDSYAEEFQKTISQGAQGREVLTIQLYKPEGSSLGFSVVGLRSEQRKELGIFIQEIQNTGIAGRIERDGRLQVGDQILAIDGQPLDSNISHQQAISILQQARGLVELVVARGGIPESDQLKEVTLERSPSGVSDSSKGSDMVVGLNTEWAQVESINLVNDGSGLGFGIVGGRNTGVVVKTILPGGVADRDKRLQSGDHILQIGDVNLRGMRSEQVASVLRQAGSRVRLIVARPVDLSFVDYKTLSQSAPIVPTHILSDPDEVDHQLALFQQNQKGYIEDIPYDDDDFAPNGTIYLDRTLAQPEQDIAYLDQQEREEKTQSPREELDDEDMENLPEMETFEVELTKDQQGLGVTIAGYVCEKEELSGIFVKSIAKGSAADISKQILVNDQIIEVDGRPLHGYTNHQAVEVLRNTGKVVKLRLARYLRGAKYEEIQQAVASGELSTPVPPPAPVITQYTNSSPYEVINAVNSEVNIDDISILINDDYTGSLDASTEAVIKAKWNKIMGPGFDIVVAQLSKFHPGGGLGISLEGTVDVEEGKEIRPHHYIRSILSDGPVGLNGKLQSGDELLEVNGQKLLGLSYVQVVAILKELPVHVRMVCARCLPSETDDILPLSTSVSDPLVLQVNALNRDYTEAMTSSMTMDSPSQHLSGSLTSLTPLSERLVKAKSDGSLAVGASTASAITLESSFSKVRSRSLEPLTGLAMWTSEPQIIELVKGDRGLGFSILDYQDPMNPNETVIVIRSLVPGGVAQQDGRLIPGDRLLSVNDINLENASLDTAVQALKGAPKGVVRISVAKPLPLPESSQGNQEGFDESGRVIDHPRKASLDLPFLSSHEMLGSSDQPSSLPSTLPSTVERRHVVLDLTSTSHKLRNVLPDVLHSSEEKTLPSEPSSEESCQAFTPPESPILSNVYTLPSALERTAHIKKDNLPFGLGIEAIDSGINGMMVTSLSKDGAVHRHSQIQEGDFLVALNNISLRNADISEARVILERAWNDISTEVTLYYIPATDAAVHRQTVLMTLQHHEESPTQATSSTSSAGFVQSGLVHDDDLTPETFQDSETSLEESKYFTSFESILSRTPPSTPTPTPSSTSGEPTEQEEATVKPPASAESDPSLESQEYLMMESNSIVETVSPSFEERMAFFKAKSYPVKHQVPSKITLKKSPTSSSVIDGMPSPVSSEEKYRTPETPEPSTVSSPIPPSPVGSSGTVSPTNVISHQWGPERTVNLRREPGRGLGISIVGGKVEMFHLSPGNTITGIFIKNVLPDSPAGRNGTLRRGDRILEVDGIDLRDSTHDQAVDIIKNAKDPVKFVVQSLLPLPRDSSFNMRPEGDNESQILPASSFPSQNSQEEDLISQEERRESQVSLQELMKVPPRDDWGMARTPSPEVIQYGLEDEERQALQTQLENLAAGVSPLPTGPPPPPPTTSPPDDEDEEYLSSEEEEDERDLQGRVFTKQGVEIERASAGNVKLTPKEKGEDPEKEDQFGYTTKKIHKKYSDSKGELVVVELQKGSHGLGLSLAGNKDRSKMNVFICGMNPQGNAACDGRIKVGDELLEVNGLVMQGKCHLNVSAIIKNLSEPVYKIILLRRENAVEEMAVKPLVHYPVDLEEETPEQQYSQYRGVRVVTVKKGNQGLGIMIIEGKHAEVGQGIFISDIQENSVAEQAGLTVGDMILSVNQRELVGADYDTAASILKQAEGTIQLVVSNPTRPQSVAAIIDEEQKSEHSISEPSDKTPSDKMQEKKNTPPPPPPKPSHLSSKMSFQVVAHSPISPITSSVNLIPPRSPSCSLLENSSADLSSSQEPAEPLPDPKTCEIKLGRETTVEITKEKMGLGLSIVGGSDTPLGAIIIHEVYPEGAAALDGRLKPGDQIHQVNGEDLRDATHEQAITALRQTSSVVKMVVYREETTSSEEDLMDIMDIELFKKSTRGLGLSIVGRKNGPGVFISEVVKGGAAEADGRLIQGDQILEVNGQDLRNSTQEYAATLLKTTVGKVNMKIGRLKPGSRRTDTCNQSKESDSSEPPPEYKTIVLHRGPEGLGFSVVGGFGSPHGDLPIFIKTVFEKGAAAEDGQLKRGDQILAVNDQSLDGVTHEEAVEILKNTKGVVTLTVLS</sequence>
<accession>A0ABM1S8L0</accession>
<feature type="domain" description="PDZ" evidence="10">
    <location>
        <begin position="1376"/>
        <end position="1468"/>
    </location>
</feature>
<dbReference type="Pfam" id="PF00595">
    <property type="entry name" value="PDZ"/>
    <property type="match status" value="11"/>
</dbReference>
<dbReference type="Gene3D" id="1.10.287.650">
    <property type="entry name" value="L27 domain"/>
    <property type="match status" value="1"/>
</dbReference>
<keyword evidence="6" id="KW-0677">Repeat</keyword>
<evidence type="ECO:0000256" key="8">
    <source>
        <dbReference type="ARBA" id="ARBA00023136"/>
    </source>
</evidence>
<feature type="compositionally biased region" description="Polar residues" evidence="9">
    <location>
        <begin position="1938"/>
        <end position="1952"/>
    </location>
</feature>
<feature type="domain" description="L27" evidence="11">
    <location>
        <begin position="3"/>
        <end position="67"/>
    </location>
</feature>
<dbReference type="InterPro" id="IPR001478">
    <property type="entry name" value="PDZ"/>
</dbReference>
<dbReference type="SUPFAM" id="SSF50156">
    <property type="entry name" value="PDZ domain-like"/>
    <property type="match status" value="12"/>
</dbReference>
<feature type="compositionally biased region" description="Low complexity" evidence="9">
    <location>
        <begin position="1355"/>
        <end position="1364"/>
    </location>
</feature>
<feature type="compositionally biased region" description="Polar residues" evidence="9">
    <location>
        <begin position="1042"/>
        <end position="1052"/>
    </location>
</feature>
<evidence type="ECO:0000256" key="7">
    <source>
        <dbReference type="ARBA" id="ARBA00022949"/>
    </source>
</evidence>
<dbReference type="SMART" id="SM00228">
    <property type="entry name" value="PDZ"/>
    <property type="match status" value="12"/>
</dbReference>
<feature type="domain" description="PDZ" evidence="10">
    <location>
        <begin position="1074"/>
        <end position="1156"/>
    </location>
</feature>
<dbReference type="CDD" id="cd06671">
    <property type="entry name" value="PDZ7_MUPP1-PD6_PATJ-like"/>
    <property type="match status" value="1"/>
</dbReference>
<dbReference type="InterPro" id="IPR036034">
    <property type="entry name" value="PDZ_sf"/>
</dbReference>
<evidence type="ECO:0000313" key="12">
    <source>
        <dbReference type="Proteomes" id="UP000694941"/>
    </source>
</evidence>
<evidence type="ECO:0000256" key="1">
    <source>
        <dbReference type="ARBA" id="ARBA00004221"/>
    </source>
</evidence>
<feature type="compositionally biased region" description="Polar residues" evidence="9">
    <location>
        <begin position="1485"/>
        <end position="1499"/>
    </location>
</feature>
<evidence type="ECO:0000256" key="5">
    <source>
        <dbReference type="ARBA" id="ARBA00022553"/>
    </source>
</evidence>
<feature type="region of interest" description="Disordered" evidence="9">
    <location>
        <begin position="1226"/>
        <end position="1267"/>
    </location>
</feature>
<protein>
    <submittedName>
        <fullName evidence="13">Multiple PDZ domain protein-like isoform X1</fullName>
    </submittedName>
</protein>
<keyword evidence="5" id="KW-0597">Phosphoprotein</keyword>
<dbReference type="CDD" id="cd06672">
    <property type="entry name" value="PDZ8_MUPP1-PDZ7_PATJ-PDZ2_INAD-like"/>
    <property type="match status" value="1"/>
</dbReference>
<dbReference type="CDD" id="cd06667">
    <property type="entry name" value="PDZ2_MUPP1-like"/>
    <property type="match status" value="1"/>
</dbReference>
<dbReference type="CDD" id="cd06791">
    <property type="entry name" value="PDZ3_MUPP1-like"/>
    <property type="match status" value="1"/>
</dbReference>
<feature type="region of interest" description="Disordered" evidence="9">
    <location>
        <begin position="1472"/>
        <end position="1514"/>
    </location>
</feature>
<proteinExistence type="predicted"/>
<feature type="domain" description="PDZ" evidence="10">
    <location>
        <begin position="2176"/>
        <end position="2259"/>
    </location>
</feature>
<dbReference type="CDD" id="cd06674">
    <property type="entry name" value="PDZ11_MUPP1-PDZ9_PATJ-like"/>
    <property type="match status" value="1"/>
</dbReference>
<dbReference type="GeneID" id="106458124"/>
<dbReference type="RefSeq" id="XP_022239965.1">
    <property type="nucleotide sequence ID" value="XM_022384257.1"/>
</dbReference>
<evidence type="ECO:0000259" key="11">
    <source>
        <dbReference type="PROSITE" id="PS51022"/>
    </source>
</evidence>
<dbReference type="PANTHER" id="PTHR19964:SF92">
    <property type="entry name" value="PATJ HOMOLOG"/>
    <property type="match status" value="1"/>
</dbReference>
<gene>
    <name evidence="13" type="primary">LOC106458124</name>
</gene>
<dbReference type="PROSITE" id="PS50106">
    <property type="entry name" value="PDZ"/>
    <property type="match status" value="12"/>
</dbReference>
<feature type="compositionally biased region" description="Acidic residues" evidence="9">
    <location>
        <begin position="1580"/>
        <end position="1597"/>
    </location>
</feature>
<dbReference type="InterPro" id="IPR004172">
    <property type="entry name" value="L27_dom"/>
</dbReference>
<dbReference type="Proteomes" id="UP000694941">
    <property type="component" value="Unplaced"/>
</dbReference>
<reference evidence="13" key="1">
    <citation type="submission" date="2025-08" db="UniProtKB">
        <authorList>
            <consortium name="RefSeq"/>
        </authorList>
    </citation>
    <scope>IDENTIFICATION</scope>
    <source>
        <tissue evidence="13">Muscle</tissue>
    </source>
</reference>
<keyword evidence="3" id="KW-0796">Tight junction</keyword>
<dbReference type="PANTHER" id="PTHR19964">
    <property type="entry name" value="MULTIPLE PDZ DOMAIN PROTEIN"/>
    <property type="match status" value="1"/>
</dbReference>
<feature type="domain" description="PDZ" evidence="10">
    <location>
        <begin position="1775"/>
        <end position="1858"/>
    </location>
</feature>
<dbReference type="CDD" id="cd06668">
    <property type="entry name" value="PDZ4_MUPP1-like"/>
    <property type="match status" value="1"/>
</dbReference>
<feature type="region of interest" description="Disordered" evidence="9">
    <location>
        <begin position="1032"/>
        <end position="1055"/>
    </location>
</feature>
<feature type="region of interest" description="Disordered" evidence="9">
    <location>
        <begin position="1869"/>
        <end position="1909"/>
    </location>
</feature>
<evidence type="ECO:0000256" key="9">
    <source>
        <dbReference type="SAM" id="MobiDB-lite"/>
    </source>
</evidence>
<evidence type="ECO:0000259" key="10">
    <source>
        <dbReference type="PROSITE" id="PS50106"/>
    </source>
</evidence>
<feature type="compositionally biased region" description="Basic and acidic residues" evidence="9">
    <location>
        <begin position="1869"/>
        <end position="1894"/>
    </location>
</feature>
<evidence type="ECO:0000256" key="6">
    <source>
        <dbReference type="ARBA" id="ARBA00022737"/>
    </source>
</evidence>
<dbReference type="CDD" id="cd06676">
    <property type="entry name" value="PDZ13_MUPP1-like"/>
    <property type="match status" value="1"/>
</dbReference>
<feature type="region of interest" description="Disordered" evidence="9">
    <location>
        <begin position="1938"/>
        <end position="1962"/>
    </location>
</feature>
<feature type="domain" description="PDZ" evidence="10">
    <location>
        <begin position="865"/>
        <end position="943"/>
    </location>
</feature>
<dbReference type="CDD" id="cd06673">
    <property type="entry name" value="PDZ10_MUPP1-PDZ8_PATJ-like"/>
    <property type="match status" value="1"/>
</dbReference>
<evidence type="ECO:0000256" key="2">
    <source>
        <dbReference type="ARBA" id="ARBA00004435"/>
    </source>
</evidence>
<name>A0ABM1S8L0_LIMPO</name>
<dbReference type="SUPFAM" id="SSF101288">
    <property type="entry name" value="L27 domain"/>
    <property type="match status" value="1"/>
</dbReference>
<keyword evidence="8" id="KW-0472">Membrane</keyword>
<feature type="region of interest" description="Disordered" evidence="9">
    <location>
        <begin position="2149"/>
        <end position="2173"/>
    </location>
</feature>
<feature type="domain" description="PDZ" evidence="10">
    <location>
        <begin position="2068"/>
        <end position="2150"/>
    </location>
</feature>
<dbReference type="CDD" id="cd06669">
    <property type="entry name" value="PDZ5_MUPP1-like"/>
    <property type="match status" value="1"/>
</dbReference>
<dbReference type="CDD" id="cd23064">
    <property type="entry name" value="PDZ3_INAD-like"/>
    <property type="match status" value="1"/>
</dbReference>
<dbReference type="InterPro" id="IPR036892">
    <property type="entry name" value="L27_dom_sf"/>
</dbReference>
<feature type="domain" description="PDZ" evidence="10">
    <location>
        <begin position="1656"/>
        <end position="1739"/>
    </location>
</feature>
<keyword evidence="7" id="KW-0965">Cell junction</keyword>
<keyword evidence="4" id="KW-1003">Cell membrane</keyword>
<feature type="domain" description="PDZ" evidence="10">
    <location>
        <begin position="308"/>
        <end position="388"/>
    </location>
</feature>
<keyword evidence="12" id="KW-1185">Reference proteome</keyword>
<feature type="domain" description="PDZ" evidence="10">
    <location>
        <begin position="494"/>
        <end position="579"/>
    </location>
</feature>
<dbReference type="Gene3D" id="2.30.42.10">
    <property type="match status" value="12"/>
</dbReference>
<dbReference type="CDD" id="cd06689">
    <property type="entry name" value="PDZ1_MUPP1-like"/>
    <property type="match status" value="1"/>
</dbReference>
<feature type="domain" description="PDZ" evidence="10">
    <location>
        <begin position="177"/>
        <end position="267"/>
    </location>
</feature>
<feature type="domain" description="PDZ" evidence="10">
    <location>
        <begin position="667"/>
        <end position="757"/>
    </location>
</feature>
<dbReference type="InterPro" id="IPR051342">
    <property type="entry name" value="PDZ_scaffold"/>
</dbReference>
<feature type="compositionally biased region" description="Pro residues" evidence="9">
    <location>
        <begin position="1567"/>
        <end position="1578"/>
    </location>
</feature>
<feature type="compositionally biased region" description="Basic and acidic residues" evidence="9">
    <location>
        <begin position="1622"/>
        <end position="1635"/>
    </location>
</feature>
<feature type="domain" description="PDZ" evidence="10">
    <location>
        <begin position="1972"/>
        <end position="2055"/>
    </location>
</feature>
<evidence type="ECO:0000256" key="3">
    <source>
        <dbReference type="ARBA" id="ARBA00022427"/>
    </source>
</evidence>
<comment type="subcellular location">
    <subcellularLocation>
        <location evidence="1">Apical cell membrane</location>
    </subcellularLocation>
    <subcellularLocation>
        <location evidence="2">Cell junction</location>
        <location evidence="2">Tight junction</location>
    </subcellularLocation>
</comment>
<dbReference type="InterPro" id="IPR015132">
    <property type="entry name" value="L27_2"/>
</dbReference>
<feature type="region of interest" description="Disordered" evidence="9">
    <location>
        <begin position="1311"/>
        <end position="1368"/>
    </location>
</feature>
<dbReference type="Pfam" id="PF09045">
    <property type="entry name" value="L27_2"/>
    <property type="match status" value="1"/>
</dbReference>
<feature type="region of interest" description="Disordered" evidence="9">
    <location>
        <begin position="1561"/>
        <end position="1637"/>
    </location>
</feature>
<organism evidence="12 13">
    <name type="scientific">Limulus polyphemus</name>
    <name type="common">Atlantic horseshoe crab</name>
    <dbReference type="NCBI Taxonomy" id="6850"/>
    <lineage>
        <taxon>Eukaryota</taxon>
        <taxon>Metazoa</taxon>
        <taxon>Ecdysozoa</taxon>
        <taxon>Arthropoda</taxon>
        <taxon>Chelicerata</taxon>
        <taxon>Merostomata</taxon>
        <taxon>Xiphosura</taxon>
        <taxon>Limulidae</taxon>
        <taxon>Limulus</taxon>
    </lineage>
</organism>
<evidence type="ECO:0000313" key="13">
    <source>
        <dbReference type="RefSeq" id="XP_022239965.1"/>
    </source>
</evidence>
<evidence type="ECO:0000256" key="4">
    <source>
        <dbReference type="ARBA" id="ARBA00022475"/>
    </source>
</evidence>
<dbReference type="PROSITE" id="PS51022">
    <property type="entry name" value="L27"/>
    <property type="match status" value="1"/>
</dbReference>
<dbReference type="SMART" id="SM00569">
    <property type="entry name" value="L27"/>
    <property type="match status" value="1"/>
</dbReference>